<proteinExistence type="predicted"/>
<dbReference type="InterPro" id="IPR037891">
    <property type="entry name" value="Cdil-like_sf"/>
</dbReference>
<dbReference type="Proteomes" id="UP000306236">
    <property type="component" value="Unassembled WGS sequence"/>
</dbReference>
<dbReference type="EMBL" id="SSWX01000052">
    <property type="protein sequence ID" value="THJ30098.1"/>
    <property type="molecule type" value="Genomic_DNA"/>
</dbReference>
<keyword evidence="2" id="KW-1185">Reference proteome</keyword>
<gene>
    <name evidence="1" type="ORF">E8K88_17825</name>
</gene>
<dbReference type="SUPFAM" id="SSF160207">
    <property type="entry name" value="NMB0488-like"/>
    <property type="match status" value="1"/>
</dbReference>
<reference evidence="1 2" key="1">
    <citation type="submission" date="2019-04" db="EMBL/GenBank/DDBJ databases">
        <title>Lampropedia sp YIM MLB12 draf genome.</title>
        <authorList>
            <person name="Wang Y.-X."/>
        </authorList>
    </citation>
    <scope>NUCLEOTIDE SEQUENCE [LARGE SCALE GENOMIC DNA]</scope>
    <source>
        <strain evidence="1 2">YIM MLB12</strain>
    </source>
</reference>
<dbReference type="RefSeq" id="WP_136408011.1">
    <property type="nucleotide sequence ID" value="NZ_SSWX01000052.1"/>
</dbReference>
<protein>
    <recommendedName>
        <fullName evidence="3">DUF1436 family protein</fullName>
    </recommendedName>
</protein>
<dbReference type="AlphaFoldDB" id="A0A4S5BK96"/>
<evidence type="ECO:0000313" key="1">
    <source>
        <dbReference type="EMBL" id="THJ30098.1"/>
    </source>
</evidence>
<comment type="caution">
    <text evidence="1">The sequence shown here is derived from an EMBL/GenBank/DDBJ whole genome shotgun (WGS) entry which is preliminary data.</text>
</comment>
<evidence type="ECO:0008006" key="3">
    <source>
        <dbReference type="Google" id="ProtNLM"/>
    </source>
</evidence>
<sequence length="180" mass="20469">MRRSKQTKYVTLDSEIWEYKNNYYIMQMCQQGKVLHPKIGSNQMPGEYTCVSTKTPTDTEAGQLGKATLKALDDFDVQVHPYEVVDIPERNKIIASWFCARGMGSLIKNVRVVQVIQIIEAGMIKVRPLDGRDKNNWNCPIEEEAIEIKYSEANIDQLLGEAIKAAFAVTPYSPERKDPI</sequence>
<organism evidence="1 2">
    <name type="scientific">Lampropedia aestuarii</name>
    <dbReference type="NCBI Taxonomy" id="2562762"/>
    <lineage>
        <taxon>Bacteria</taxon>
        <taxon>Pseudomonadati</taxon>
        <taxon>Pseudomonadota</taxon>
        <taxon>Betaproteobacteria</taxon>
        <taxon>Burkholderiales</taxon>
        <taxon>Comamonadaceae</taxon>
        <taxon>Lampropedia</taxon>
    </lineage>
</organism>
<accession>A0A4S5BK96</accession>
<evidence type="ECO:0000313" key="2">
    <source>
        <dbReference type="Proteomes" id="UP000306236"/>
    </source>
</evidence>
<name>A0A4S5BK96_9BURK</name>